<protein>
    <submittedName>
        <fullName evidence="1">(spotted green pufferfish) hypothetical protein</fullName>
    </submittedName>
</protein>
<dbReference type="EMBL" id="CAAE01015116">
    <property type="protein sequence ID" value="CAG12823.1"/>
    <property type="molecule type" value="Genomic_DNA"/>
</dbReference>
<dbReference type="AlphaFoldDB" id="Q4RFK9"/>
<evidence type="ECO:0000313" key="1">
    <source>
        <dbReference type="EMBL" id="CAG12823.1"/>
    </source>
</evidence>
<comment type="caution">
    <text evidence="1">The sequence shown here is derived from an EMBL/GenBank/DDBJ whole genome shotgun (WGS) entry which is preliminary data.</text>
</comment>
<accession>Q4RFK9</accession>
<sequence length="51" mass="5696">CYETLQLKPRLPQFITGGTKAKAVDKARQINSNQLPLNTHITPLSALLTYK</sequence>
<gene>
    <name evidence="1" type="ORF">GSTENG00035274001</name>
</gene>
<reference evidence="1" key="1">
    <citation type="journal article" date="2004" name="Nature">
        <title>Genome duplication in the teleost fish Tetraodon nigroviridis reveals the early vertebrate proto-karyotype.</title>
        <authorList>
            <person name="Jaillon O."/>
            <person name="Aury J.-M."/>
            <person name="Brunet F."/>
            <person name="Petit J.-L."/>
            <person name="Stange-Thomann N."/>
            <person name="Mauceli E."/>
            <person name="Bouneau L."/>
            <person name="Fischer C."/>
            <person name="Ozouf-Costaz C."/>
            <person name="Bernot A."/>
            <person name="Nicaud S."/>
            <person name="Jaffe D."/>
            <person name="Fisher S."/>
            <person name="Lutfalla G."/>
            <person name="Dossat C."/>
            <person name="Segurens B."/>
            <person name="Dasilva C."/>
            <person name="Salanoubat M."/>
            <person name="Levy M."/>
            <person name="Boudet N."/>
            <person name="Castellano S."/>
            <person name="Anthouard V."/>
            <person name="Jubin C."/>
            <person name="Castelli V."/>
            <person name="Katinka M."/>
            <person name="Vacherie B."/>
            <person name="Biemont C."/>
            <person name="Skalli Z."/>
            <person name="Cattolico L."/>
            <person name="Poulain J."/>
            <person name="De Berardinis V."/>
            <person name="Cruaud C."/>
            <person name="Duprat S."/>
            <person name="Brottier P."/>
            <person name="Coutanceau J.-P."/>
            <person name="Gouzy J."/>
            <person name="Parra G."/>
            <person name="Lardier G."/>
            <person name="Chapple C."/>
            <person name="McKernan K.J."/>
            <person name="McEwan P."/>
            <person name="Bosak S."/>
            <person name="Kellis M."/>
            <person name="Volff J.-N."/>
            <person name="Guigo R."/>
            <person name="Zody M.C."/>
            <person name="Mesirov J."/>
            <person name="Lindblad-Toh K."/>
            <person name="Birren B."/>
            <person name="Nusbaum C."/>
            <person name="Kahn D."/>
            <person name="Robinson-Rechavi M."/>
            <person name="Laudet V."/>
            <person name="Schachter V."/>
            <person name="Quetier F."/>
            <person name="Saurin W."/>
            <person name="Scarpelli C."/>
            <person name="Wincker P."/>
            <person name="Lander E.S."/>
            <person name="Weissenbach J."/>
            <person name="Roest Crollius H."/>
        </authorList>
    </citation>
    <scope>NUCLEOTIDE SEQUENCE [LARGE SCALE GENOMIC DNA]</scope>
</reference>
<dbReference type="KEGG" id="tng:GSTEN00035274G001"/>
<name>Q4RFK9_TETNG</name>
<feature type="non-terminal residue" evidence="1">
    <location>
        <position position="1"/>
    </location>
</feature>
<proteinExistence type="predicted"/>
<reference evidence="1" key="2">
    <citation type="submission" date="2004-02" db="EMBL/GenBank/DDBJ databases">
        <authorList>
            <consortium name="Genoscope"/>
            <consortium name="Whitehead Institute Centre for Genome Research"/>
        </authorList>
    </citation>
    <scope>NUCLEOTIDE SEQUENCE</scope>
</reference>
<organism evidence="1">
    <name type="scientific">Tetraodon nigroviridis</name>
    <name type="common">Spotted green pufferfish</name>
    <name type="synonym">Chelonodon nigroviridis</name>
    <dbReference type="NCBI Taxonomy" id="99883"/>
    <lineage>
        <taxon>Eukaryota</taxon>
        <taxon>Metazoa</taxon>
        <taxon>Chordata</taxon>
        <taxon>Craniata</taxon>
        <taxon>Vertebrata</taxon>
        <taxon>Euteleostomi</taxon>
        <taxon>Actinopterygii</taxon>
        <taxon>Neopterygii</taxon>
        <taxon>Teleostei</taxon>
        <taxon>Neoteleostei</taxon>
        <taxon>Acanthomorphata</taxon>
        <taxon>Eupercaria</taxon>
        <taxon>Tetraodontiformes</taxon>
        <taxon>Tetradontoidea</taxon>
        <taxon>Tetraodontidae</taxon>
        <taxon>Tetraodon</taxon>
    </lineage>
</organism>